<evidence type="ECO:0000259" key="5">
    <source>
        <dbReference type="PROSITE" id="PS50943"/>
    </source>
</evidence>
<keyword evidence="2 6" id="KW-0238">DNA-binding</keyword>
<dbReference type="PROSITE" id="PS50943">
    <property type="entry name" value="HTH_CROC1"/>
    <property type="match status" value="1"/>
</dbReference>
<accession>A0ABU2J4N7</accession>
<dbReference type="Gene3D" id="1.10.260.40">
    <property type="entry name" value="lambda repressor-like DNA-binding domains"/>
    <property type="match status" value="1"/>
</dbReference>
<reference evidence="7" key="1">
    <citation type="submission" date="2023-07" db="EMBL/GenBank/DDBJ databases">
        <title>30 novel species of actinomycetes from the DSMZ collection.</title>
        <authorList>
            <person name="Nouioui I."/>
        </authorList>
    </citation>
    <scope>NUCLEOTIDE SEQUENCE [LARGE SCALE GENOMIC DNA]</scope>
    <source>
        <strain evidence="7">DSM 44399</strain>
    </source>
</reference>
<dbReference type="PROSITE" id="PS00356">
    <property type="entry name" value="HTH_LACI_1"/>
    <property type="match status" value="1"/>
</dbReference>
<name>A0ABU2J4N7_9ACTN</name>
<dbReference type="SMART" id="SM00354">
    <property type="entry name" value="HTH_LACI"/>
    <property type="match status" value="1"/>
</dbReference>
<evidence type="ECO:0000313" key="6">
    <source>
        <dbReference type="EMBL" id="MDT0259942.1"/>
    </source>
</evidence>
<dbReference type="Proteomes" id="UP001183176">
    <property type="component" value="Unassembled WGS sequence"/>
</dbReference>
<dbReference type="SUPFAM" id="SSF47413">
    <property type="entry name" value="lambda repressor-like DNA-binding domains"/>
    <property type="match status" value="1"/>
</dbReference>
<gene>
    <name evidence="6" type="ORF">RM423_00885</name>
</gene>
<evidence type="ECO:0000256" key="2">
    <source>
        <dbReference type="ARBA" id="ARBA00023125"/>
    </source>
</evidence>
<dbReference type="GO" id="GO:0003677">
    <property type="term" value="F:DNA binding"/>
    <property type="evidence" value="ECO:0007669"/>
    <property type="project" value="UniProtKB-KW"/>
</dbReference>
<dbReference type="InterPro" id="IPR010982">
    <property type="entry name" value="Lambda_DNA-bd_dom_sf"/>
</dbReference>
<keyword evidence="3" id="KW-0804">Transcription</keyword>
<dbReference type="InterPro" id="IPR046335">
    <property type="entry name" value="LacI/GalR-like_sensor"/>
</dbReference>
<evidence type="ECO:0000256" key="1">
    <source>
        <dbReference type="ARBA" id="ARBA00023015"/>
    </source>
</evidence>
<protein>
    <submittedName>
        <fullName evidence="6">LacI family DNA-binding transcriptional regulator</fullName>
    </submittedName>
</protein>
<dbReference type="PROSITE" id="PS50932">
    <property type="entry name" value="HTH_LACI_2"/>
    <property type="match status" value="1"/>
</dbReference>
<keyword evidence="1" id="KW-0805">Transcription regulation</keyword>
<feature type="domain" description="HTH lacI-type" evidence="4">
    <location>
        <begin position="12"/>
        <end position="66"/>
    </location>
</feature>
<evidence type="ECO:0000259" key="4">
    <source>
        <dbReference type="PROSITE" id="PS50932"/>
    </source>
</evidence>
<dbReference type="CDD" id="cd06267">
    <property type="entry name" value="PBP1_LacI_sugar_binding-like"/>
    <property type="match status" value="1"/>
</dbReference>
<keyword evidence="7" id="KW-1185">Reference proteome</keyword>
<dbReference type="PANTHER" id="PTHR30146:SF109">
    <property type="entry name" value="HTH-TYPE TRANSCRIPTIONAL REGULATOR GALS"/>
    <property type="match status" value="1"/>
</dbReference>
<sequence length="343" mass="36249">MSTSSPGSRNLPTLEEVAARAGVSRATASRVLRGATNVSEHARSAVLNAAEDISYAPNRAARALVTGRSDSVAFLVAETEDRLFSDPFFLGMLRGAQTVIAAAGLQLVFTVASTRDEHERFLHYAAGGHVDGVLVLSLHGRDQLPQELESHAVPTVLSGRPFSGGDELFFVDSDNVGGAAMATRYLIERGRRTIATITGPLDMCAGQDRLIGYRKALADAGRPDSAELVETGRFTIASGSSAMTALLRARPDIDAVFAASDLTAIGAMRAIEASGRRVLDDVAVVGFDDIGDAQLAHPALTTIRQPIGDMGRMMATRLLQRMAGEPAVARTVLPVELIQRATA</sequence>
<dbReference type="RefSeq" id="WP_311421101.1">
    <property type="nucleotide sequence ID" value="NZ_JAVREH010000001.1"/>
</dbReference>
<feature type="domain" description="HTH cro/C1-type" evidence="5">
    <location>
        <begin position="13"/>
        <end position="39"/>
    </location>
</feature>
<evidence type="ECO:0000256" key="3">
    <source>
        <dbReference type="ARBA" id="ARBA00023163"/>
    </source>
</evidence>
<evidence type="ECO:0000313" key="7">
    <source>
        <dbReference type="Proteomes" id="UP001183176"/>
    </source>
</evidence>
<dbReference type="Pfam" id="PF13377">
    <property type="entry name" value="Peripla_BP_3"/>
    <property type="match status" value="1"/>
</dbReference>
<organism evidence="6 7">
    <name type="scientific">Jatrophihabitans lederbergiae</name>
    <dbReference type="NCBI Taxonomy" id="3075547"/>
    <lineage>
        <taxon>Bacteria</taxon>
        <taxon>Bacillati</taxon>
        <taxon>Actinomycetota</taxon>
        <taxon>Actinomycetes</taxon>
        <taxon>Jatrophihabitantales</taxon>
        <taxon>Jatrophihabitantaceae</taxon>
        <taxon>Jatrophihabitans</taxon>
    </lineage>
</organism>
<proteinExistence type="predicted"/>
<dbReference type="SUPFAM" id="SSF53822">
    <property type="entry name" value="Periplasmic binding protein-like I"/>
    <property type="match status" value="1"/>
</dbReference>
<dbReference type="InterPro" id="IPR001387">
    <property type="entry name" value="Cro/C1-type_HTH"/>
</dbReference>
<dbReference type="PANTHER" id="PTHR30146">
    <property type="entry name" value="LACI-RELATED TRANSCRIPTIONAL REPRESSOR"/>
    <property type="match status" value="1"/>
</dbReference>
<dbReference type="Pfam" id="PF00356">
    <property type="entry name" value="LacI"/>
    <property type="match status" value="1"/>
</dbReference>
<dbReference type="EMBL" id="JAVREH010000001">
    <property type="protein sequence ID" value="MDT0259942.1"/>
    <property type="molecule type" value="Genomic_DNA"/>
</dbReference>
<dbReference type="InterPro" id="IPR028082">
    <property type="entry name" value="Peripla_BP_I"/>
</dbReference>
<comment type="caution">
    <text evidence="6">The sequence shown here is derived from an EMBL/GenBank/DDBJ whole genome shotgun (WGS) entry which is preliminary data.</text>
</comment>
<dbReference type="InterPro" id="IPR000843">
    <property type="entry name" value="HTH_LacI"/>
</dbReference>
<dbReference type="CDD" id="cd01392">
    <property type="entry name" value="HTH_LacI"/>
    <property type="match status" value="1"/>
</dbReference>
<dbReference type="Gene3D" id="3.40.50.2300">
    <property type="match status" value="2"/>
</dbReference>